<organism evidence="2 3">
    <name type="scientific">Lactuca virosa</name>
    <dbReference type="NCBI Taxonomy" id="75947"/>
    <lineage>
        <taxon>Eukaryota</taxon>
        <taxon>Viridiplantae</taxon>
        <taxon>Streptophyta</taxon>
        <taxon>Embryophyta</taxon>
        <taxon>Tracheophyta</taxon>
        <taxon>Spermatophyta</taxon>
        <taxon>Magnoliopsida</taxon>
        <taxon>eudicotyledons</taxon>
        <taxon>Gunneridae</taxon>
        <taxon>Pentapetalae</taxon>
        <taxon>asterids</taxon>
        <taxon>campanulids</taxon>
        <taxon>Asterales</taxon>
        <taxon>Asteraceae</taxon>
        <taxon>Cichorioideae</taxon>
        <taxon>Cichorieae</taxon>
        <taxon>Lactucinae</taxon>
        <taxon>Lactuca</taxon>
    </lineage>
</organism>
<keyword evidence="1" id="KW-0175">Coiled coil</keyword>
<name>A0AAU9PHF9_9ASTR</name>
<gene>
    <name evidence="2" type="ORF">LVIROSA_LOCUS34918</name>
</gene>
<proteinExistence type="predicted"/>
<keyword evidence="3" id="KW-1185">Reference proteome</keyword>
<accession>A0AAU9PHF9</accession>
<sequence length="247" mass="28973">MAATDEALESLLSDFDEIHNDFSEGIVKIQSLQSSCKSEIKKREALEFNSNALKSENERVMKLYTESINKLANQLECRNNCRSLKEELKRVNDEHIRKENELRNAMSLLKHDYEKRIKELEVQIKDFVAQKTANESTINQLHQDLGAHRNHVEALSKRLDRVHSDVEMTYQYEIQDLKDCLMMEQEEKNGLSRKLQSLEKELLISRTKLGEAENKQEMSSNRHVETLKQKVMKLRKENEVLKRQLTT</sequence>
<evidence type="ECO:0000313" key="3">
    <source>
        <dbReference type="Proteomes" id="UP001157418"/>
    </source>
</evidence>
<evidence type="ECO:0008006" key="4">
    <source>
        <dbReference type="Google" id="ProtNLM"/>
    </source>
</evidence>
<reference evidence="2 3" key="1">
    <citation type="submission" date="2022-01" db="EMBL/GenBank/DDBJ databases">
        <authorList>
            <person name="Xiong W."/>
            <person name="Schranz E."/>
        </authorList>
    </citation>
    <scope>NUCLEOTIDE SEQUENCE [LARGE SCALE GENOMIC DNA]</scope>
</reference>
<protein>
    <recommendedName>
        <fullName evidence="4">Protein At-4/1</fullName>
    </recommendedName>
</protein>
<evidence type="ECO:0000256" key="1">
    <source>
        <dbReference type="SAM" id="Coils"/>
    </source>
</evidence>
<dbReference type="Proteomes" id="UP001157418">
    <property type="component" value="Unassembled WGS sequence"/>
</dbReference>
<comment type="caution">
    <text evidence="2">The sequence shown here is derived from an EMBL/GenBank/DDBJ whole genome shotgun (WGS) entry which is preliminary data.</text>
</comment>
<feature type="coiled-coil region" evidence="1">
    <location>
        <begin position="181"/>
        <end position="244"/>
    </location>
</feature>
<feature type="coiled-coil region" evidence="1">
    <location>
        <begin position="74"/>
        <end position="130"/>
    </location>
</feature>
<evidence type="ECO:0000313" key="2">
    <source>
        <dbReference type="EMBL" id="CAH1449434.1"/>
    </source>
</evidence>
<dbReference type="AlphaFoldDB" id="A0AAU9PHF9"/>
<dbReference type="EMBL" id="CAKMRJ010005634">
    <property type="protein sequence ID" value="CAH1449434.1"/>
    <property type="molecule type" value="Genomic_DNA"/>
</dbReference>